<evidence type="ECO:0000256" key="5">
    <source>
        <dbReference type="ARBA" id="ARBA00022989"/>
    </source>
</evidence>
<feature type="transmembrane region" description="Helical" evidence="7">
    <location>
        <begin position="289"/>
        <end position="308"/>
    </location>
</feature>
<dbReference type="OrthoDB" id="370884at2759"/>
<evidence type="ECO:0000256" key="2">
    <source>
        <dbReference type="ARBA" id="ARBA00012543"/>
    </source>
</evidence>
<evidence type="ECO:0000256" key="3">
    <source>
        <dbReference type="ARBA" id="ARBA00022676"/>
    </source>
</evidence>
<reference evidence="8" key="1">
    <citation type="submission" date="2021-03" db="EMBL/GenBank/DDBJ databases">
        <authorList>
            <person name="Bekaert M."/>
        </authorList>
    </citation>
    <scope>NUCLEOTIDE SEQUENCE</scope>
</reference>
<comment type="caution">
    <text evidence="8">The sequence shown here is derived from an EMBL/GenBank/DDBJ whole genome shotgun (WGS) entry which is preliminary data.</text>
</comment>
<feature type="transmembrane region" description="Helical" evidence="7">
    <location>
        <begin position="924"/>
        <end position="944"/>
    </location>
</feature>
<feature type="transmembrane region" description="Helical" evidence="7">
    <location>
        <begin position="858"/>
        <end position="884"/>
    </location>
</feature>
<feature type="transmembrane region" description="Helical" evidence="7">
    <location>
        <begin position="1074"/>
        <end position="1093"/>
    </location>
</feature>
<feature type="transmembrane region" description="Helical" evidence="7">
    <location>
        <begin position="264"/>
        <end position="283"/>
    </location>
</feature>
<dbReference type="GO" id="GO:0016020">
    <property type="term" value="C:membrane"/>
    <property type="evidence" value="ECO:0007669"/>
    <property type="project" value="UniProtKB-SubCell"/>
</dbReference>
<organism evidence="8 9">
    <name type="scientific">Mytilus edulis</name>
    <name type="common">Blue mussel</name>
    <dbReference type="NCBI Taxonomy" id="6550"/>
    <lineage>
        <taxon>Eukaryota</taxon>
        <taxon>Metazoa</taxon>
        <taxon>Spiralia</taxon>
        <taxon>Lophotrochozoa</taxon>
        <taxon>Mollusca</taxon>
        <taxon>Bivalvia</taxon>
        <taxon>Autobranchia</taxon>
        <taxon>Pteriomorphia</taxon>
        <taxon>Mytilida</taxon>
        <taxon>Mytiloidea</taxon>
        <taxon>Mytilidae</taxon>
        <taxon>Mytilinae</taxon>
        <taxon>Mytilus</taxon>
    </lineage>
</organism>
<keyword evidence="6 7" id="KW-0472">Membrane</keyword>
<gene>
    <name evidence="8" type="ORF">MEDL_29340</name>
</gene>
<feature type="transmembrane region" description="Helical" evidence="7">
    <location>
        <begin position="466"/>
        <end position="483"/>
    </location>
</feature>
<keyword evidence="4 7" id="KW-0812">Transmembrane</keyword>
<evidence type="ECO:0000256" key="4">
    <source>
        <dbReference type="ARBA" id="ARBA00022692"/>
    </source>
</evidence>
<dbReference type="InterPro" id="IPR004835">
    <property type="entry name" value="Chitin_synth"/>
</dbReference>
<feature type="transmembrane region" description="Helical" evidence="7">
    <location>
        <begin position="950"/>
        <end position="969"/>
    </location>
</feature>
<dbReference type="InterPro" id="IPR029044">
    <property type="entry name" value="Nucleotide-diphossugar_trans"/>
</dbReference>
<evidence type="ECO:0000313" key="9">
    <source>
        <dbReference type="Proteomes" id="UP000683360"/>
    </source>
</evidence>
<dbReference type="Proteomes" id="UP000683360">
    <property type="component" value="Unassembled WGS sequence"/>
</dbReference>
<keyword evidence="5 7" id="KW-1133">Transmembrane helix</keyword>
<dbReference type="GO" id="GO:0071944">
    <property type="term" value="C:cell periphery"/>
    <property type="evidence" value="ECO:0007669"/>
    <property type="project" value="TreeGrafter"/>
</dbReference>
<feature type="transmembrane region" description="Helical" evidence="7">
    <location>
        <begin position="183"/>
        <end position="207"/>
    </location>
</feature>
<dbReference type="PANTHER" id="PTHR22914">
    <property type="entry name" value="CHITIN SYNTHASE"/>
    <property type="match status" value="1"/>
</dbReference>
<dbReference type="GO" id="GO:0006031">
    <property type="term" value="P:chitin biosynthetic process"/>
    <property type="evidence" value="ECO:0007669"/>
    <property type="project" value="TreeGrafter"/>
</dbReference>
<feature type="transmembrane region" description="Helical" evidence="7">
    <location>
        <begin position="981"/>
        <end position="1000"/>
    </location>
</feature>
<keyword evidence="8" id="KW-0808">Transferase</keyword>
<dbReference type="Gene3D" id="3.90.550.10">
    <property type="entry name" value="Spore Coat Polysaccharide Biosynthesis Protein SpsA, Chain A"/>
    <property type="match status" value="1"/>
</dbReference>
<proteinExistence type="predicted"/>
<evidence type="ECO:0000256" key="7">
    <source>
        <dbReference type="SAM" id="Phobius"/>
    </source>
</evidence>
<dbReference type="Pfam" id="PF03142">
    <property type="entry name" value="Chitin_synth_2"/>
    <property type="match status" value="1"/>
</dbReference>
<feature type="transmembrane region" description="Helical" evidence="7">
    <location>
        <begin position="432"/>
        <end position="454"/>
    </location>
</feature>
<dbReference type="GO" id="GO:0004100">
    <property type="term" value="F:chitin synthase activity"/>
    <property type="evidence" value="ECO:0007669"/>
    <property type="project" value="UniProtKB-EC"/>
</dbReference>
<evidence type="ECO:0000256" key="6">
    <source>
        <dbReference type="ARBA" id="ARBA00023136"/>
    </source>
</evidence>
<feature type="transmembrane region" description="Helical" evidence="7">
    <location>
        <begin position="67"/>
        <end position="91"/>
    </location>
</feature>
<dbReference type="CDD" id="cd04190">
    <property type="entry name" value="Chitin_synth_C"/>
    <property type="match status" value="1"/>
</dbReference>
<dbReference type="PANTHER" id="PTHR22914:SF42">
    <property type="entry name" value="CHITIN SYNTHASE"/>
    <property type="match status" value="1"/>
</dbReference>
<feature type="transmembrane region" description="Helical" evidence="7">
    <location>
        <begin position="1114"/>
        <end position="1140"/>
    </location>
</feature>
<protein>
    <recommendedName>
        <fullName evidence="2">chitin synthase</fullName>
        <ecNumber evidence="2">2.4.1.16</ecNumber>
    </recommendedName>
</protein>
<dbReference type="EC" id="2.4.1.16" evidence="2"/>
<keyword evidence="9" id="KW-1185">Reference proteome</keyword>
<evidence type="ECO:0000256" key="1">
    <source>
        <dbReference type="ARBA" id="ARBA00004141"/>
    </source>
</evidence>
<name>A0A8S3SAZ0_MYTED</name>
<feature type="transmembrane region" description="Helical" evidence="7">
    <location>
        <begin position="147"/>
        <end position="171"/>
    </location>
</feature>
<feature type="transmembrane region" description="Helical" evidence="7">
    <location>
        <begin position="340"/>
        <end position="360"/>
    </location>
</feature>
<comment type="subcellular location">
    <subcellularLocation>
        <location evidence="1">Membrane</location>
        <topology evidence="1">Multi-pass membrane protein</topology>
    </subcellularLocation>
</comment>
<dbReference type="SUPFAM" id="SSF53448">
    <property type="entry name" value="Nucleotide-diphospho-sugar transferases"/>
    <property type="match status" value="1"/>
</dbReference>
<feature type="transmembrane region" description="Helical" evidence="7">
    <location>
        <begin position="890"/>
        <end position="912"/>
    </location>
</feature>
<feature type="transmembrane region" description="Helical" evidence="7">
    <location>
        <begin position="402"/>
        <end position="420"/>
    </location>
</feature>
<dbReference type="AlphaFoldDB" id="A0A8S3SAZ0"/>
<keyword evidence="3 8" id="KW-0328">Glycosyltransferase</keyword>
<sequence length="1163" mass="132402">MANQVDLEEINVEPNENSVDGNIGLSIDQSITENTRADPHERRNESDRKEIRLLGKEGGRPEKILKILITMLLFLVVGACSFILKITLFIISRNIYPNTRNSNSLNSTIEKQGCTLFAKSNVSTNFSLNSSLTDEIDCITCECVDTVWIWAMFLIIIAPYLQTCGSCLSRFSIIWEELNPIHIPSLIFVIITEGFHSIGLTTISFLLLPIVDLFHFIQISWTIACIPCVFEIIDVISNMKNKTYHSSLSWILKKIKRETFAKEYNIFMTIFTLLLQLTGIVLICLQLESVKMTIVYVFSILFIGIRYWENFVEIPQTDKTINKFSLRHVKISLHYSREKISFITHTWKIVVTFGTMVLLFSTHSDDSDNIFKALFGGESHFVFSGFQKDITIGKTSYNTRSSIIIVTFVHMICGFIMYKAGKTACIIRCQIVGFYLPIMTAAALSGIFFQQLYAGQLSANFGIPEIFVSGMFCGVFSDVSLLLNRRRNDDECEIINKCNNVNRNDKINSKDVKNNANDTSCADNTNDTIGADLSNTTNNTNSNNDIAIIYACATLWHENKDEMKQLLKSIFRIDIEENRFHVPRHPESEIEIYPSTVMVETPQRSHTPYGGQMTLVLPGKTKVFIHLKDSTKIRKKKRWSQVMYMHYLLDHCSKVNRNIPGELKKYTYTAENTFIMALDGDVEFQPEAVPHLLQRMRKYPEVGAACGRIHPAGKGISPIVWYQKFEYAVSHWLQKSTEHVIGCVLCSPGCFSLFRGSALKLILKDYSEQPKEALDVIQYDQGEDRWLCTLLLKAGKRIEYCAESDAKTFVPETFEEFFKQRRRWIPSTLANIFYLIMNMETVCKENNKITRLYIIYQVLYCISSLLTPGTIIMMMYGALVLVLGHNGEGITGFILLFVILLPVTVFVCISLFKKDIQMMSAQIVSFILFVLMVLVIAGVIRSAVEETLCSTSIIFVCFIAGIFVIATILHPKECHCVKHGLLYFLAIPCTSIVLFLYSIANMDDVNWGTREKEKSSSEDEGPEAGTKENCTVQLPHEEKIFWEETLRGCLKPISDNDDTENSKMVTKLHVLRNHSLILVLILNTLAVILMFSLEYTSSISNTLSVQIPCKSNYIIIKPISFMFSIVFGILLCIQFIMMLFHRWTTMLHVLSTTDIFTMKKDAN</sequence>
<accession>A0A8S3SAZ0</accession>
<feature type="transmembrane region" description="Helical" evidence="7">
    <location>
        <begin position="213"/>
        <end position="233"/>
    </location>
</feature>
<dbReference type="EMBL" id="CAJPWZ010001447">
    <property type="protein sequence ID" value="CAG2215573.1"/>
    <property type="molecule type" value="Genomic_DNA"/>
</dbReference>
<evidence type="ECO:0000313" key="8">
    <source>
        <dbReference type="EMBL" id="CAG2215573.1"/>
    </source>
</evidence>